<organism evidence="1 2">
    <name type="scientific">Cylicocyclus nassatus</name>
    <name type="common">Nematode worm</name>
    <dbReference type="NCBI Taxonomy" id="53992"/>
    <lineage>
        <taxon>Eukaryota</taxon>
        <taxon>Metazoa</taxon>
        <taxon>Ecdysozoa</taxon>
        <taxon>Nematoda</taxon>
        <taxon>Chromadorea</taxon>
        <taxon>Rhabditida</taxon>
        <taxon>Rhabditina</taxon>
        <taxon>Rhabditomorpha</taxon>
        <taxon>Strongyloidea</taxon>
        <taxon>Strongylidae</taxon>
        <taxon>Cylicocyclus</taxon>
    </lineage>
</organism>
<evidence type="ECO:0000313" key="1">
    <source>
        <dbReference type="EMBL" id="CAJ0600526.1"/>
    </source>
</evidence>
<dbReference type="AlphaFoldDB" id="A0AA36GY37"/>
<comment type="caution">
    <text evidence="1">The sequence shown here is derived from an EMBL/GenBank/DDBJ whole genome shotgun (WGS) entry which is preliminary data.</text>
</comment>
<keyword evidence="2" id="KW-1185">Reference proteome</keyword>
<name>A0AA36GY37_CYLNA</name>
<dbReference type="EMBL" id="CATQJL010000223">
    <property type="protein sequence ID" value="CAJ0600526.1"/>
    <property type="molecule type" value="Genomic_DNA"/>
</dbReference>
<sequence>MNILKWLLICIVFAGYATSAPTMYPTSLDPWDEQRPWKVTHRPWGNPFTVH</sequence>
<reference evidence="1" key="1">
    <citation type="submission" date="2023-07" db="EMBL/GenBank/DDBJ databases">
        <authorList>
            <consortium name="CYATHOMIX"/>
        </authorList>
    </citation>
    <scope>NUCLEOTIDE SEQUENCE</scope>
    <source>
        <strain evidence="1">N/A</strain>
    </source>
</reference>
<proteinExistence type="predicted"/>
<accession>A0AA36GY37</accession>
<evidence type="ECO:0000313" key="2">
    <source>
        <dbReference type="Proteomes" id="UP001176961"/>
    </source>
</evidence>
<gene>
    <name evidence="1" type="ORF">CYNAS_LOCUS12509</name>
</gene>
<dbReference type="Proteomes" id="UP001176961">
    <property type="component" value="Unassembled WGS sequence"/>
</dbReference>
<protein>
    <submittedName>
        <fullName evidence="1">Uncharacterized protein</fullName>
    </submittedName>
</protein>